<name>A0A3P9KJ16_ORYLA</name>
<reference key="1">
    <citation type="journal article" date="2007" name="Nature">
        <title>The medaka draft genome and insights into vertebrate genome evolution.</title>
        <authorList>
            <person name="Kasahara M."/>
            <person name="Naruse K."/>
            <person name="Sasaki S."/>
            <person name="Nakatani Y."/>
            <person name="Qu W."/>
            <person name="Ahsan B."/>
            <person name="Yamada T."/>
            <person name="Nagayasu Y."/>
            <person name="Doi K."/>
            <person name="Kasai Y."/>
            <person name="Jindo T."/>
            <person name="Kobayashi D."/>
            <person name="Shimada A."/>
            <person name="Toyoda A."/>
            <person name="Kuroki Y."/>
            <person name="Fujiyama A."/>
            <person name="Sasaki T."/>
            <person name="Shimizu A."/>
            <person name="Asakawa S."/>
            <person name="Shimizu N."/>
            <person name="Hashimoto S."/>
            <person name="Yang J."/>
            <person name="Lee Y."/>
            <person name="Matsushima K."/>
            <person name="Sugano S."/>
            <person name="Sakaizumi M."/>
            <person name="Narita T."/>
            <person name="Ohishi K."/>
            <person name="Haga S."/>
            <person name="Ohta F."/>
            <person name="Nomoto H."/>
            <person name="Nogata K."/>
            <person name="Morishita T."/>
            <person name="Endo T."/>
            <person name="Shin-I T."/>
            <person name="Takeda H."/>
            <person name="Morishita S."/>
            <person name="Kohara Y."/>
        </authorList>
    </citation>
    <scope>NUCLEOTIDE SEQUENCE [LARGE SCALE GENOMIC DNA]</scope>
    <source>
        <strain>Hd-rR</strain>
    </source>
</reference>
<protein>
    <submittedName>
        <fullName evidence="1">Uncharacterized protein</fullName>
    </submittedName>
</protein>
<reference evidence="1" key="3">
    <citation type="submission" date="2025-08" db="UniProtKB">
        <authorList>
            <consortium name="Ensembl"/>
        </authorList>
    </citation>
    <scope>IDENTIFICATION</scope>
    <source>
        <strain evidence="1">HNI</strain>
    </source>
</reference>
<reference evidence="1" key="4">
    <citation type="submission" date="2025-09" db="UniProtKB">
        <authorList>
            <consortium name="Ensembl"/>
        </authorList>
    </citation>
    <scope>IDENTIFICATION</scope>
    <source>
        <strain evidence="1">HNI</strain>
    </source>
</reference>
<evidence type="ECO:0000313" key="2">
    <source>
        <dbReference type="Proteomes" id="UP000265180"/>
    </source>
</evidence>
<proteinExistence type="predicted"/>
<organism evidence="1 2">
    <name type="scientific">Oryzias latipes</name>
    <name type="common">Japanese rice fish</name>
    <name type="synonym">Japanese killifish</name>
    <dbReference type="NCBI Taxonomy" id="8090"/>
    <lineage>
        <taxon>Eukaryota</taxon>
        <taxon>Metazoa</taxon>
        <taxon>Chordata</taxon>
        <taxon>Craniata</taxon>
        <taxon>Vertebrata</taxon>
        <taxon>Euteleostomi</taxon>
        <taxon>Actinopterygii</taxon>
        <taxon>Neopterygii</taxon>
        <taxon>Teleostei</taxon>
        <taxon>Neoteleostei</taxon>
        <taxon>Acanthomorphata</taxon>
        <taxon>Ovalentaria</taxon>
        <taxon>Atherinomorphae</taxon>
        <taxon>Beloniformes</taxon>
        <taxon>Adrianichthyidae</taxon>
        <taxon>Oryziinae</taxon>
        <taxon>Oryzias</taxon>
    </lineage>
</organism>
<accession>A0A3P9KJ16</accession>
<reference evidence="1 2" key="2">
    <citation type="submission" date="2017-04" db="EMBL/GenBank/DDBJ databases">
        <title>CpG methylation of centromeres and impact of large insertions on vertebrate speciation.</title>
        <authorList>
            <person name="Ichikawa K."/>
            <person name="Yoshimura J."/>
            <person name="Morishita S."/>
        </authorList>
    </citation>
    <scope>NUCLEOTIDE SEQUENCE</scope>
    <source>
        <strain evidence="1 2">HNI</strain>
    </source>
</reference>
<sequence length="43" mass="5004">SFSISEMMKLRENGACSRIRPSRVAFLRTIEVQRLARPLQNLK</sequence>
<dbReference type="Proteomes" id="UP000265180">
    <property type="component" value="Chromosome 5"/>
</dbReference>
<evidence type="ECO:0000313" key="1">
    <source>
        <dbReference type="Ensembl" id="ENSORLP00020008325.1"/>
    </source>
</evidence>
<dbReference type="Ensembl" id="ENSORLT00020001367.1">
    <property type="protein sequence ID" value="ENSORLP00020008325.1"/>
    <property type="gene ID" value="ENSORLG00020009234.1"/>
</dbReference>
<dbReference type="AlphaFoldDB" id="A0A3P9KJ16"/>